<dbReference type="InterPro" id="IPR011991">
    <property type="entry name" value="ArsR-like_HTH"/>
</dbReference>
<dbReference type="GO" id="GO:0003700">
    <property type="term" value="F:DNA-binding transcription factor activity"/>
    <property type="evidence" value="ECO:0007669"/>
    <property type="project" value="InterPro"/>
</dbReference>
<evidence type="ECO:0000259" key="4">
    <source>
        <dbReference type="PROSITE" id="PS50987"/>
    </source>
</evidence>
<dbReference type="STRING" id="33968.BMS77_05945"/>
<evidence type="ECO:0000313" key="6">
    <source>
        <dbReference type="Proteomes" id="UP000192288"/>
    </source>
</evidence>
<feature type="domain" description="HTH arsR-type" evidence="4">
    <location>
        <begin position="1"/>
        <end position="95"/>
    </location>
</feature>
<keyword evidence="3" id="KW-0804">Transcription</keyword>
<dbReference type="SMART" id="SM00418">
    <property type="entry name" value="HTH_ARSR"/>
    <property type="match status" value="1"/>
</dbReference>
<dbReference type="InterPro" id="IPR051011">
    <property type="entry name" value="Metal_resp_trans_reg"/>
</dbReference>
<dbReference type="NCBIfam" id="NF033788">
    <property type="entry name" value="HTH_metalloreg"/>
    <property type="match status" value="1"/>
</dbReference>
<dbReference type="InterPro" id="IPR001845">
    <property type="entry name" value="HTH_ArsR_DNA-bd_dom"/>
</dbReference>
<sequence length="114" mass="13288">MKKNVIIELETIFKLLGNRQRLTILELLRERAYSVSEIIAILDMEQSAVSHQLKLLREAQLVQTQRQGREILYCLSDSHVLTLLDNALNHVSHVLKQETHEEFLAEEREKNKKG</sequence>
<dbReference type="Proteomes" id="UP000192288">
    <property type="component" value="Unassembled WGS sequence"/>
</dbReference>
<name>A0A1X0VD37_LEUPS</name>
<dbReference type="PRINTS" id="PR00778">
    <property type="entry name" value="HTHARSR"/>
</dbReference>
<protein>
    <submittedName>
        <fullName evidence="5">Transcriptional regulator</fullName>
    </submittedName>
</protein>
<dbReference type="PANTHER" id="PTHR43132:SF6">
    <property type="entry name" value="HTH-TYPE TRANSCRIPTIONAL REPRESSOR CZRA"/>
    <property type="match status" value="1"/>
</dbReference>
<dbReference type="eggNOG" id="COG0640">
    <property type="taxonomic scope" value="Bacteria"/>
</dbReference>
<organism evidence="5 6">
    <name type="scientific">Leuconostoc pseudomesenteroides</name>
    <dbReference type="NCBI Taxonomy" id="33968"/>
    <lineage>
        <taxon>Bacteria</taxon>
        <taxon>Bacillati</taxon>
        <taxon>Bacillota</taxon>
        <taxon>Bacilli</taxon>
        <taxon>Lactobacillales</taxon>
        <taxon>Lactobacillaceae</taxon>
        <taxon>Leuconostoc</taxon>
    </lineage>
</organism>
<dbReference type="RefSeq" id="WP_080519282.1">
    <property type="nucleotide sequence ID" value="NZ_MPLS01000019.1"/>
</dbReference>
<evidence type="ECO:0000256" key="1">
    <source>
        <dbReference type="ARBA" id="ARBA00023015"/>
    </source>
</evidence>
<dbReference type="PROSITE" id="PS50987">
    <property type="entry name" value="HTH_ARSR_2"/>
    <property type="match status" value="1"/>
</dbReference>
<dbReference type="InterPro" id="IPR036388">
    <property type="entry name" value="WH-like_DNA-bd_sf"/>
</dbReference>
<keyword evidence="2" id="KW-0238">DNA-binding</keyword>
<dbReference type="Pfam" id="PF01022">
    <property type="entry name" value="HTH_5"/>
    <property type="match status" value="1"/>
</dbReference>
<gene>
    <name evidence="5" type="ORF">BMR96_06145</name>
</gene>
<dbReference type="GO" id="GO:0003677">
    <property type="term" value="F:DNA binding"/>
    <property type="evidence" value="ECO:0007669"/>
    <property type="project" value="UniProtKB-KW"/>
</dbReference>
<dbReference type="Gene3D" id="1.10.10.10">
    <property type="entry name" value="Winged helix-like DNA-binding domain superfamily/Winged helix DNA-binding domain"/>
    <property type="match status" value="1"/>
</dbReference>
<evidence type="ECO:0000256" key="2">
    <source>
        <dbReference type="ARBA" id="ARBA00023125"/>
    </source>
</evidence>
<dbReference type="PANTHER" id="PTHR43132">
    <property type="entry name" value="ARSENICAL RESISTANCE OPERON REPRESSOR ARSR-RELATED"/>
    <property type="match status" value="1"/>
</dbReference>
<dbReference type="AlphaFoldDB" id="A0A1X0VD37"/>
<keyword evidence="1" id="KW-0805">Transcription regulation</keyword>
<dbReference type="SUPFAM" id="SSF46785">
    <property type="entry name" value="Winged helix' DNA-binding domain"/>
    <property type="match status" value="1"/>
</dbReference>
<evidence type="ECO:0000256" key="3">
    <source>
        <dbReference type="ARBA" id="ARBA00023163"/>
    </source>
</evidence>
<dbReference type="EMBL" id="MPLS01000019">
    <property type="protein sequence ID" value="ORI97608.1"/>
    <property type="molecule type" value="Genomic_DNA"/>
</dbReference>
<comment type="caution">
    <text evidence="5">The sequence shown here is derived from an EMBL/GenBank/DDBJ whole genome shotgun (WGS) entry which is preliminary data.</text>
</comment>
<dbReference type="InterPro" id="IPR036390">
    <property type="entry name" value="WH_DNA-bd_sf"/>
</dbReference>
<dbReference type="CDD" id="cd00090">
    <property type="entry name" value="HTH_ARSR"/>
    <property type="match status" value="1"/>
</dbReference>
<proteinExistence type="predicted"/>
<reference evidence="5 6" key="1">
    <citation type="journal article" date="2017" name="Front. Microbiol.">
        <title>Genomic Characterization of Dairy Associated Leuconostoc Species and Diversity of Leuconostocs in Undefined Mixed Mesophilic Starter Cultures.</title>
        <authorList>
            <person name="Frantzen C.A."/>
            <person name="Kot W."/>
            <person name="Pedersen T.B."/>
            <person name="Ardo Y.M."/>
            <person name="Broadbent J.R."/>
            <person name="Neve H."/>
            <person name="Hansen L.H."/>
            <person name="Dal Bello F."/>
            <person name="Ostlie H.M."/>
            <person name="Kleppen H.P."/>
            <person name="Vogensen F.K."/>
            <person name="Holo H."/>
        </authorList>
    </citation>
    <scope>NUCLEOTIDE SEQUENCE [LARGE SCALE GENOMIC DNA]</scope>
    <source>
        <strain evidence="5 6">LMGCF08</strain>
    </source>
</reference>
<evidence type="ECO:0000313" key="5">
    <source>
        <dbReference type="EMBL" id="ORI97608.1"/>
    </source>
</evidence>
<accession>A0A1X0VD37</accession>